<evidence type="ECO:0000259" key="3">
    <source>
        <dbReference type="Pfam" id="PF07687"/>
    </source>
</evidence>
<keyword evidence="5" id="KW-1185">Reference proteome</keyword>
<dbReference type="InterPro" id="IPR036264">
    <property type="entry name" value="Bact_exopeptidase_dim_dom"/>
</dbReference>
<dbReference type="RefSeq" id="WP_283759526.1">
    <property type="nucleotide sequence ID" value="NZ_JAQOSQ010000021.1"/>
</dbReference>
<feature type="domain" description="Peptidase M20 dimerisation" evidence="3">
    <location>
        <begin position="225"/>
        <end position="324"/>
    </location>
</feature>
<dbReference type="PIRSF" id="PIRSF001235">
    <property type="entry name" value="Amidase_carbamoylase"/>
    <property type="match status" value="1"/>
</dbReference>
<protein>
    <submittedName>
        <fullName evidence="4">Zn-dependent hydrolase</fullName>
    </submittedName>
</protein>
<dbReference type="Pfam" id="PF07687">
    <property type="entry name" value="M20_dimer"/>
    <property type="match status" value="1"/>
</dbReference>
<organism evidence="4 5">
    <name type="scientific">Roseofilum casamattae BLCC-M143</name>
    <dbReference type="NCBI Taxonomy" id="3022442"/>
    <lineage>
        <taxon>Bacteria</taxon>
        <taxon>Bacillati</taxon>
        <taxon>Cyanobacteriota</taxon>
        <taxon>Cyanophyceae</taxon>
        <taxon>Desertifilales</taxon>
        <taxon>Desertifilaceae</taxon>
        <taxon>Roseofilum</taxon>
        <taxon>Roseofilum casamattae</taxon>
    </lineage>
</organism>
<dbReference type="EMBL" id="JAQOSQ010000021">
    <property type="protein sequence ID" value="MDJ1184869.1"/>
    <property type="molecule type" value="Genomic_DNA"/>
</dbReference>
<dbReference type="NCBIfam" id="TIGR01879">
    <property type="entry name" value="hydantase"/>
    <property type="match status" value="1"/>
</dbReference>
<dbReference type="InterPro" id="IPR011650">
    <property type="entry name" value="Peptidase_M20_dimer"/>
</dbReference>
<dbReference type="PANTHER" id="PTHR32494">
    <property type="entry name" value="ALLANTOATE DEIMINASE-RELATED"/>
    <property type="match status" value="1"/>
</dbReference>
<dbReference type="PANTHER" id="PTHR32494:SF5">
    <property type="entry name" value="ALLANTOATE AMIDOHYDROLASE"/>
    <property type="match status" value="1"/>
</dbReference>
<reference evidence="4 5" key="1">
    <citation type="submission" date="2023-01" db="EMBL/GenBank/DDBJ databases">
        <title>Novel diversity within Roseofilum (Cyanobacteria; Desertifilaceae) from marine benthic mats with descriptions of four novel species.</title>
        <authorList>
            <person name="Wang Y."/>
            <person name="Berthold D.E."/>
            <person name="Hu J."/>
            <person name="Lefler F.W."/>
            <person name="Laughinghouse H.D. IV."/>
        </authorList>
    </citation>
    <scope>NUCLEOTIDE SEQUENCE [LARGE SCALE GENOMIC DNA]</scope>
    <source>
        <strain evidence="4 5">BLCC-M143</strain>
    </source>
</reference>
<dbReference type="NCBIfam" id="NF006771">
    <property type="entry name" value="PRK09290.1-5"/>
    <property type="match status" value="1"/>
</dbReference>
<accession>A0ABT7C092</accession>
<dbReference type="SUPFAM" id="SSF55031">
    <property type="entry name" value="Bacterial exopeptidase dimerisation domain"/>
    <property type="match status" value="1"/>
</dbReference>
<keyword evidence="2 4" id="KW-0378">Hydrolase</keyword>
<dbReference type="Pfam" id="PF01546">
    <property type="entry name" value="Peptidase_M20"/>
    <property type="match status" value="1"/>
</dbReference>
<dbReference type="Proteomes" id="UP001232992">
    <property type="component" value="Unassembled WGS sequence"/>
</dbReference>
<dbReference type="Gene3D" id="3.40.630.10">
    <property type="entry name" value="Zn peptidases"/>
    <property type="match status" value="1"/>
</dbReference>
<dbReference type="SUPFAM" id="SSF53187">
    <property type="entry name" value="Zn-dependent exopeptidases"/>
    <property type="match status" value="1"/>
</dbReference>
<evidence type="ECO:0000256" key="1">
    <source>
        <dbReference type="ARBA" id="ARBA00006153"/>
    </source>
</evidence>
<dbReference type="Gene3D" id="3.30.70.360">
    <property type="match status" value="1"/>
</dbReference>
<sequence>MVLLPLLLSRIQGMADWQHRSHLSISAERLHRDLEELAKIGKRPDGSICRLAFSDEDRAARALVRRWMKASGMSVRIDAAGNMCGTHGGKNNALPVLATGSHLDTVPSGGKYDGALGVVAGLEVVRVLRENQIRLNRPIETIVFADEESTMIGCKAMAGTASLNPEDYQLKTNLSMAYAVARLGGNWHKLAQASREDIAAFVELHVEQGGVLDRANKDIGVVRGLVGQQRYRIKVMGTANHAGTTPMSMRQDALTAGARIVLAVEELARSHSGEPVATVGALQVFPNAANIIPGLVELTVDIRDILDETIAEVVGDLKEKLQDIGDRRGVRITMEPILRVHSTPATSEIEDRIEQVCEALRLSYMSLPSRASHDAQELGRIADMGMIFVPSRGGISHSADEYTSLEHCVRGANVLLHTLLRLDEYYGTQG</sequence>
<gene>
    <name evidence="4" type="ORF">PMH09_16900</name>
</gene>
<comment type="similarity">
    <text evidence="1">Belongs to the peptidase M20 family.</text>
</comment>
<evidence type="ECO:0000256" key="2">
    <source>
        <dbReference type="ARBA" id="ARBA00022801"/>
    </source>
</evidence>
<name>A0ABT7C092_9CYAN</name>
<dbReference type="CDD" id="cd03884">
    <property type="entry name" value="M20_bAS"/>
    <property type="match status" value="1"/>
</dbReference>
<comment type="caution">
    <text evidence="4">The sequence shown here is derived from an EMBL/GenBank/DDBJ whole genome shotgun (WGS) entry which is preliminary data.</text>
</comment>
<dbReference type="InterPro" id="IPR002933">
    <property type="entry name" value="Peptidase_M20"/>
</dbReference>
<dbReference type="InterPro" id="IPR010158">
    <property type="entry name" value="Amidase_Cbmase"/>
</dbReference>
<evidence type="ECO:0000313" key="4">
    <source>
        <dbReference type="EMBL" id="MDJ1184869.1"/>
    </source>
</evidence>
<evidence type="ECO:0000313" key="5">
    <source>
        <dbReference type="Proteomes" id="UP001232992"/>
    </source>
</evidence>
<proteinExistence type="inferred from homology"/>
<dbReference type="GO" id="GO:0016787">
    <property type="term" value="F:hydrolase activity"/>
    <property type="evidence" value="ECO:0007669"/>
    <property type="project" value="UniProtKB-KW"/>
</dbReference>